<evidence type="ECO:0000313" key="1">
    <source>
        <dbReference type="EMBL" id="CUM96506.1"/>
    </source>
</evidence>
<proteinExistence type="predicted"/>
<dbReference type="EMBL" id="CYXV01000007">
    <property type="protein sequence ID" value="CUM96506.1"/>
    <property type="molecule type" value="Genomic_DNA"/>
</dbReference>
<accession>A0A173T2S6</accession>
<reference evidence="1 2" key="1">
    <citation type="submission" date="2015-09" db="EMBL/GenBank/DDBJ databases">
        <authorList>
            <consortium name="Pathogen Informatics"/>
        </authorList>
    </citation>
    <scope>NUCLEOTIDE SEQUENCE [LARGE SCALE GENOMIC DNA]</scope>
    <source>
        <strain evidence="1 2">2789STDY5608863</strain>
    </source>
</reference>
<gene>
    <name evidence="1" type="ORF">ERS852420_01829</name>
</gene>
<protein>
    <submittedName>
        <fullName evidence="1">Uncharacterized protein</fullName>
    </submittedName>
</protein>
<name>A0A173T2S6_9FIRM</name>
<evidence type="ECO:0000313" key="2">
    <source>
        <dbReference type="Proteomes" id="UP000095495"/>
    </source>
</evidence>
<organism evidence="1 2">
    <name type="scientific">Roseburia faecis</name>
    <dbReference type="NCBI Taxonomy" id="301302"/>
    <lineage>
        <taxon>Bacteria</taxon>
        <taxon>Bacillati</taxon>
        <taxon>Bacillota</taxon>
        <taxon>Clostridia</taxon>
        <taxon>Lachnospirales</taxon>
        <taxon>Lachnospiraceae</taxon>
        <taxon>Roseburia</taxon>
    </lineage>
</organism>
<sequence length="120" mass="13005">MNKFRIFLFYSGLVDIKAREGHDAVEGVSMEFLFYGEHGEQVEPVVSADGISGTRRGKSFLKADKVHKVSYVPGIYDGTFEMTVGSDGKPVLKLTDVDFVAPALISMKDSPDAGNTKGGK</sequence>
<dbReference type="RefSeq" id="WP_055262603.1">
    <property type="nucleotide sequence ID" value="NZ_CYXV01000007.1"/>
</dbReference>
<dbReference type="Proteomes" id="UP000095495">
    <property type="component" value="Unassembled WGS sequence"/>
</dbReference>
<dbReference type="AlphaFoldDB" id="A0A173T2S6"/>